<comment type="caution">
    <text evidence="2">The sequence shown here is derived from an EMBL/GenBank/DDBJ whole genome shotgun (WGS) entry which is preliminary data.</text>
</comment>
<evidence type="ECO:0000313" key="2">
    <source>
        <dbReference type="EMBL" id="MBO8442773.1"/>
    </source>
</evidence>
<protein>
    <submittedName>
        <fullName evidence="2">Uncharacterized protein</fullName>
    </submittedName>
</protein>
<organism evidence="2 3">
    <name type="scientific">Candidatus Aphodenecus pullistercoris</name>
    <dbReference type="NCBI Taxonomy" id="2840669"/>
    <lineage>
        <taxon>Bacteria</taxon>
        <taxon>Pseudomonadati</taxon>
        <taxon>Spirochaetota</taxon>
        <taxon>Spirochaetia</taxon>
        <taxon>Spirochaetales</taxon>
        <taxon>Candidatus Aphodenecus</taxon>
    </lineage>
</organism>
<gene>
    <name evidence="2" type="ORF">IAC42_03320</name>
</gene>
<feature type="coiled-coil region" evidence="1">
    <location>
        <begin position="211"/>
        <end position="252"/>
    </location>
</feature>
<sequence>MITYIEAKQRTDAFLEKKVQEISNLNHKIMGKSHSKEFRWNAKSESLLHFEHIAFVILRDYLVEAVRQGIEGSDKNVTNCIKQNVILFIMDQAKIKMKRMLWDKLFGKYDDRRTELDSRYATANWLIIAMRLWFDDHPEEKDAFGDAINWKNTTLLRKYIIENRFSSEHPFNDFFNDTDYRTLVETFCIPYLSPEAEEELNPKPEPDDPKKDALIDALEQLREKLDSGKSSLQKVLEELGELSRKVKDIFKQGGTIATASKEISTKLKSISNQNTEIANDVQDALDNISKIWEDKFANEEDRLAHYKAIAADKIFLGAFLAKYKAEHGDWLQKHAKGQQIFYTIKKEDHLLNQILFAIFDKRPDIKFEAIDAYLRYEDGYKTIPSNTIYDARKRWNYNRNGN</sequence>
<evidence type="ECO:0000256" key="1">
    <source>
        <dbReference type="SAM" id="Coils"/>
    </source>
</evidence>
<keyword evidence="1" id="KW-0175">Coiled coil</keyword>
<accession>A0A9D9HAI9</accession>
<reference evidence="2" key="1">
    <citation type="submission" date="2020-10" db="EMBL/GenBank/DDBJ databases">
        <authorList>
            <person name="Gilroy R."/>
        </authorList>
    </citation>
    <scope>NUCLEOTIDE SEQUENCE</scope>
    <source>
        <strain evidence="2">11167</strain>
    </source>
</reference>
<name>A0A9D9HAI9_9SPIR</name>
<evidence type="ECO:0000313" key="3">
    <source>
        <dbReference type="Proteomes" id="UP000823633"/>
    </source>
</evidence>
<dbReference type="Proteomes" id="UP000823633">
    <property type="component" value="Unassembled WGS sequence"/>
</dbReference>
<reference evidence="2" key="2">
    <citation type="journal article" date="2021" name="PeerJ">
        <title>Extensive microbial diversity within the chicken gut microbiome revealed by metagenomics and culture.</title>
        <authorList>
            <person name="Gilroy R."/>
            <person name="Ravi A."/>
            <person name="Getino M."/>
            <person name="Pursley I."/>
            <person name="Horton D.L."/>
            <person name="Alikhan N.F."/>
            <person name="Baker D."/>
            <person name="Gharbi K."/>
            <person name="Hall N."/>
            <person name="Watson M."/>
            <person name="Adriaenssens E.M."/>
            <person name="Foster-Nyarko E."/>
            <person name="Jarju S."/>
            <person name="Secka A."/>
            <person name="Antonio M."/>
            <person name="Oren A."/>
            <person name="Chaudhuri R.R."/>
            <person name="La Ragione R."/>
            <person name="Hildebrand F."/>
            <person name="Pallen M.J."/>
        </authorList>
    </citation>
    <scope>NUCLEOTIDE SEQUENCE</scope>
    <source>
        <strain evidence="2">11167</strain>
    </source>
</reference>
<dbReference type="EMBL" id="JADIMU010000021">
    <property type="protein sequence ID" value="MBO8442773.1"/>
    <property type="molecule type" value="Genomic_DNA"/>
</dbReference>
<dbReference type="AlphaFoldDB" id="A0A9D9HAI9"/>
<proteinExistence type="predicted"/>